<protein>
    <submittedName>
        <fullName evidence="2">Pilus assembly protein TadG-related protein</fullName>
    </submittedName>
</protein>
<reference evidence="2 3" key="1">
    <citation type="journal article" date="2024" name="Microbiology">
        <title>Methylomarinum rosea sp. nov., a novel halophilic methanotrophic bacterium from the hypersaline Lake Elton.</title>
        <authorList>
            <person name="Suleimanov R.Z."/>
            <person name="Oshkin I.Y."/>
            <person name="Danilova O.V."/>
            <person name="Suzina N.E."/>
            <person name="Dedysh S.N."/>
        </authorList>
    </citation>
    <scope>NUCLEOTIDE SEQUENCE [LARGE SCALE GENOMIC DNA]</scope>
    <source>
        <strain evidence="2 3">Ch1-1</strain>
    </source>
</reference>
<dbReference type="RefSeq" id="WP_305907144.1">
    <property type="nucleotide sequence ID" value="NZ_CP157743.1"/>
</dbReference>
<dbReference type="Proteomes" id="UP001225378">
    <property type="component" value="Chromosome"/>
</dbReference>
<dbReference type="EMBL" id="CP157743">
    <property type="protein sequence ID" value="XBS20131.1"/>
    <property type="molecule type" value="Genomic_DNA"/>
</dbReference>
<keyword evidence="3" id="KW-1185">Reference proteome</keyword>
<evidence type="ECO:0000313" key="3">
    <source>
        <dbReference type="Proteomes" id="UP001225378"/>
    </source>
</evidence>
<feature type="domain" description="Putative Flp pilus-assembly TadG-like N-terminal" evidence="1">
    <location>
        <begin position="14"/>
        <end position="59"/>
    </location>
</feature>
<gene>
    <name evidence="2" type="ORF">Q9L42_017510</name>
</gene>
<proteinExistence type="predicted"/>
<evidence type="ECO:0000259" key="1">
    <source>
        <dbReference type="Pfam" id="PF13400"/>
    </source>
</evidence>
<sequence length="473" mass="49048">MNARINKIPKKEKGAVLVFTALALVLLVAMAGLAIDISHAYVNKTRLQNLADALALSAAISLAKQESSSTIPDVETFAENFARNNTFPAFTGSDGNGEVASGISGAELAFTFSKKTPISANAADWGAAGAVDDAIFARVVVSPMSIGTWFMSVLSIMIPGDFSQMTVAATAVAGTAPIAPCDLTPIMMCTDNPSAPDTDCSDGECYGYTMDNLYCMSAEISSGTGGAPSRCAATHNSQYGAGNIGLANFGSAFPDAGLDNGANTVKKCLAGAPECKKLCEVPSPGTIPSKTGVDWGPLREGLGSLFNEDSPDLGYTSDKLTGLGTTTSPTTEDTYLDYSDLEAEFGASYVVPTAGISLSGTGLVDPYAKYESLKGQGTVDSDISPDAEYGKRILGVPFVDCTEFGTGGTADLPVKGYGCFYLSALPEKNGSEVFILGQFVGDEVCRATGDLTSVDDFGFYKVILYKDPMGGHS</sequence>
<accession>A0AAU7NT03</accession>
<evidence type="ECO:0000313" key="2">
    <source>
        <dbReference type="EMBL" id="XBS20131.1"/>
    </source>
</evidence>
<organism evidence="2 3">
    <name type="scientific">Methylomarinum roseum</name>
    <dbReference type="NCBI Taxonomy" id="3067653"/>
    <lineage>
        <taxon>Bacteria</taxon>
        <taxon>Pseudomonadati</taxon>
        <taxon>Pseudomonadota</taxon>
        <taxon>Gammaproteobacteria</taxon>
        <taxon>Methylococcales</taxon>
        <taxon>Methylococcaceae</taxon>
        <taxon>Methylomarinum</taxon>
    </lineage>
</organism>
<name>A0AAU7NT03_9GAMM</name>
<dbReference type="InterPro" id="IPR028087">
    <property type="entry name" value="Tad_N"/>
</dbReference>
<dbReference type="Pfam" id="PF13400">
    <property type="entry name" value="Tad"/>
    <property type="match status" value="1"/>
</dbReference>
<dbReference type="KEGG" id="mech:Q9L42_017510"/>
<dbReference type="AlphaFoldDB" id="A0AAU7NT03"/>